<evidence type="ECO:0000313" key="1">
    <source>
        <dbReference type="EMBL" id="MDP9820500.1"/>
    </source>
</evidence>
<sequence>MNALELPPQGEADAAFCRWCESDRFRSKRGALVCSTCDLDSWKEHK</sequence>
<evidence type="ECO:0000313" key="2">
    <source>
        <dbReference type="Proteomes" id="UP001240447"/>
    </source>
</evidence>
<keyword evidence="2" id="KW-1185">Reference proteome</keyword>
<proteinExistence type="predicted"/>
<accession>A0ABT9NKB7</accession>
<organism evidence="1 2">
    <name type="scientific">Nocardioides massiliensis</name>
    <dbReference type="NCBI Taxonomy" id="1325935"/>
    <lineage>
        <taxon>Bacteria</taxon>
        <taxon>Bacillati</taxon>
        <taxon>Actinomycetota</taxon>
        <taxon>Actinomycetes</taxon>
        <taxon>Propionibacteriales</taxon>
        <taxon>Nocardioidaceae</taxon>
        <taxon>Nocardioides</taxon>
    </lineage>
</organism>
<protein>
    <submittedName>
        <fullName evidence="1">Uncharacterized Zn finger protein (UPF0148 family)</fullName>
    </submittedName>
</protein>
<name>A0ABT9NKB7_9ACTN</name>
<dbReference type="Proteomes" id="UP001240447">
    <property type="component" value="Unassembled WGS sequence"/>
</dbReference>
<reference evidence="1 2" key="1">
    <citation type="submission" date="2023-07" db="EMBL/GenBank/DDBJ databases">
        <title>Sequencing the genomes of 1000 actinobacteria strains.</title>
        <authorList>
            <person name="Klenk H.-P."/>
        </authorList>
    </citation>
    <scope>NUCLEOTIDE SEQUENCE [LARGE SCALE GENOMIC DNA]</scope>
    <source>
        <strain evidence="1 2">GD13</strain>
    </source>
</reference>
<comment type="caution">
    <text evidence="1">The sequence shown here is derived from an EMBL/GenBank/DDBJ whole genome shotgun (WGS) entry which is preliminary data.</text>
</comment>
<gene>
    <name evidence="1" type="ORF">J2S59_000309</name>
</gene>
<dbReference type="EMBL" id="JAUSQM010000001">
    <property type="protein sequence ID" value="MDP9820500.1"/>
    <property type="molecule type" value="Genomic_DNA"/>
</dbReference>